<dbReference type="CDD" id="cd11061">
    <property type="entry name" value="CYP67-like"/>
    <property type="match status" value="1"/>
</dbReference>
<feature type="binding site" description="axial binding residue" evidence="12">
    <location>
        <position position="494"/>
    </location>
    <ligand>
        <name>heme</name>
        <dbReference type="ChEBI" id="CHEBI:30413"/>
    </ligand>
    <ligandPart>
        <name>Fe</name>
        <dbReference type="ChEBI" id="CHEBI:18248"/>
    </ligandPart>
</feature>
<evidence type="ECO:0000256" key="9">
    <source>
        <dbReference type="ARBA" id="ARBA00023004"/>
    </source>
</evidence>
<dbReference type="AlphaFoldDB" id="A0A0D2FFQ1"/>
<dbReference type="GO" id="GO:0016705">
    <property type="term" value="F:oxidoreductase activity, acting on paired donors, with incorporation or reduction of molecular oxygen"/>
    <property type="evidence" value="ECO:0007669"/>
    <property type="project" value="InterPro"/>
</dbReference>
<evidence type="ECO:0000256" key="11">
    <source>
        <dbReference type="ARBA" id="ARBA00023136"/>
    </source>
</evidence>
<dbReference type="InterPro" id="IPR001128">
    <property type="entry name" value="Cyt_P450"/>
</dbReference>
<evidence type="ECO:0000313" key="14">
    <source>
        <dbReference type="EMBL" id="KIX00842.1"/>
    </source>
</evidence>
<keyword evidence="7 13" id="KW-1133">Transmembrane helix</keyword>
<dbReference type="PRINTS" id="PR00463">
    <property type="entry name" value="EP450I"/>
</dbReference>
<dbReference type="FunFam" id="1.10.630.10:FF:000063">
    <property type="entry name" value="Cytochrome P450 monooxygenase"/>
    <property type="match status" value="1"/>
</dbReference>
<dbReference type="InterPro" id="IPR050121">
    <property type="entry name" value="Cytochrome_P450_monoxygenase"/>
</dbReference>
<keyword evidence="8" id="KW-0560">Oxidoreductase</keyword>
<dbReference type="HOGENOM" id="CLU_001570_14_10_1"/>
<dbReference type="Gene3D" id="1.10.630.10">
    <property type="entry name" value="Cytochrome P450"/>
    <property type="match status" value="1"/>
</dbReference>
<proteinExistence type="inferred from homology"/>
<evidence type="ECO:0000256" key="6">
    <source>
        <dbReference type="ARBA" id="ARBA00022723"/>
    </source>
</evidence>
<dbReference type="GO" id="GO:0016020">
    <property type="term" value="C:membrane"/>
    <property type="evidence" value="ECO:0007669"/>
    <property type="project" value="UniProtKB-SubCell"/>
</dbReference>
<dbReference type="GO" id="GO:0004497">
    <property type="term" value="F:monooxygenase activity"/>
    <property type="evidence" value="ECO:0007669"/>
    <property type="project" value="UniProtKB-KW"/>
</dbReference>
<dbReference type="PANTHER" id="PTHR24305:SF112">
    <property type="entry name" value="L-ORNITHINE-N5-MONOOXYGENASE (EUROFUNG)"/>
    <property type="match status" value="1"/>
</dbReference>
<evidence type="ECO:0000256" key="7">
    <source>
        <dbReference type="ARBA" id="ARBA00022989"/>
    </source>
</evidence>
<dbReference type="PRINTS" id="PR00385">
    <property type="entry name" value="P450"/>
</dbReference>
<feature type="transmembrane region" description="Helical" evidence="13">
    <location>
        <begin position="31"/>
        <end position="48"/>
    </location>
</feature>
<name>A0A0D2FFQ1_9EURO</name>
<keyword evidence="6 12" id="KW-0479">Metal-binding</keyword>
<evidence type="ECO:0000313" key="15">
    <source>
        <dbReference type="Proteomes" id="UP000053617"/>
    </source>
</evidence>
<evidence type="ECO:0000256" key="8">
    <source>
        <dbReference type="ARBA" id="ARBA00023002"/>
    </source>
</evidence>
<evidence type="ECO:0000256" key="10">
    <source>
        <dbReference type="ARBA" id="ARBA00023033"/>
    </source>
</evidence>
<comment type="cofactor">
    <cofactor evidence="1 12">
        <name>heme</name>
        <dbReference type="ChEBI" id="CHEBI:30413"/>
    </cofactor>
</comment>
<evidence type="ECO:0000256" key="5">
    <source>
        <dbReference type="ARBA" id="ARBA00022692"/>
    </source>
</evidence>
<keyword evidence="11 13" id="KW-0472">Membrane</keyword>
<comment type="similarity">
    <text evidence="3">Belongs to the cytochrome P450 family.</text>
</comment>
<evidence type="ECO:0000256" key="2">
    <source>
        <dbReference type="ARBA" id="ARBA00004370"/>
    </source>
</evidence>
<comment type="subcellular location">
    <subcellularLocation>
        <location evidence="2">Membrane</location>
    </subcellularLocation>
</comment>
<keyword evidence="10" id="KW-0503">Monooxygenase</keyword>
<evidence type="ECO:0008006" key="16">
    <source>
        <dbReference type="Google" id="ProtNLM"/>
    </source>
</evidence>
<dbReference type="InterPro" id="IPR002401">
    <property type="entry name" value="Cyt_P450_E_grp-I"/>
</dbReference>
<dbReference type="Proteomes" id="UP000053617">
    <property type="component" value="Unassembled WGS sequence"/>
</dbReference>
<keyword evidence="5 13" id="KW-0812">Transmembrane</keyword>
<reference evidence="14 15" key="1">
    <citation type="submission" date="2015-01" db="EMBL/GenBank/DDBJ databases">
        <title>The Genome Sequence of Rhinocladiella mackenzie CBS 650.93.</title>
        <authorList>
            <consortium name="The Broad Institute Genomics Platform"/>
            <person name="Cuomo C."/>
            <person name="de Hoog S."/>
            <person name="Gorbushina A."/>
            <person name="Stielow B."/>
            <person name="Teixiera M."/>
            <person name="Abouelleil A."/>
            <person name="Chapman S.B."/>
            <person name="Priest M."/>
            <person name="Young S.K."/>
            <person name="Wortman J."/>
            <person name="Nusbaum C."/>
            <person name="Birren B."/>
        </authorList>
    </citation>
    <scope>NUCLEOTIDE SEQUENCE [LARGE SCALE GENOMIC DNA]</scope>
    <source>
        <strain evidence="14 15">CBS 650.93</strain>
    </source>
</reference>
<dbReference type="GO" id="GO:1902181">
    <property type="term" value="P:verruculogen biosynthetic process"/>
    <property type="evidence" value="ECO:0007669"/>
    <property type="project" value="UniProtKB-ARBA"/>
</dbReference>
<organism evidence="14 15">
    <name type="scientific">Rhinocladiella mackenziei CBS 650.93</name>
    <dbReference type="NCBI Taxonomy" id="1442369"/>
    <lineage>
        <taxon>Eukaryota</taxon>
        <taxon>Fungi</taxon>
        <taxon>Dikarya</taxon>
        <taxon>Ascomycota</taxon>
        <taxon>Pezizomycotina</taxon>
        <taxon>Eurotiomycetes</taxon>
        <taxon>Chaetothyriomycetidae</taxon>
        <taxon>Chaetothyriales</taxon>
        <taxon>Herpotrichiellaceae</taxon>
        <taxon>Rhinocladiella</taxon>
    </lineage>
</organism>
<evidence type="ECO:0000256" key="4">
    <source>
        <dbReference type="ARBA" id="ARBA00022617"/>
    </source>
</evidence>
<evidence type="ECO:0000256" key="12">
    <source>
        <dbReference type="PIRSR" id="PIRSR602401-1"/>
    </source>
</evidence>
<accession>A0A0D2FFQ1</accession>
<sequence length="559" mass="63418">MSSPYLLLAVALTGVASHLFFFKIGERHLYPLRYVQAFLLGCTITIVAKSHYGRTPTRDAMAFTAKYATLYLAGLYTSLIIYRLFFNPLNQIPGPFWMRLSRFDFVLRVAAKMNSHHTLLALHQKYGPFVRIGPNDISVTHPDGVEVISGIKSKCSKAQWYSQDVPLISMHTCRDRAQHDRRRRIWSPAFSDKALRGYESRVRRYNELLIEKLDESNGQPLDMSKWFNLYSFDVMGDLGFGTSFHMLESGELHWAIRLLNLGMDPMGFCLPPWVFRLMTAIPGLAAGYWKFIGYCSDQLDARMKVQVQHKANTDQDRDITYTLIEHYNASTPEAQNTQLPMLQGDSRLIIVAGSDTTAATLVHLFYHLATEKGLMGRLREELDMLLKDSNDGEIEHQKIQDALLLNGVINETLRLHPPVPSGVFRKTPPEGVEIAGTYIPGFTVIQMPQYVMARDPTIYADPQTFIPERFGSRSSELMFHRDAFAPFSTGPYACIGKNLAYMEIRLLTAQLVRRFDVSLAPGETGQKLLGESKDHFTMGLGECFMTFTRREAGKEQVRA</sequence>
<dbReference type="EMBL" id="KN847482">
    <property type="protein sequence ID" value="KIX00842.1"/>
    <property type="molecule type" value="Genomic_DNA"/>
</dbReference>
<dbReference type="GO" id="GO:0005506">
    <property type="term" value="F:iron ion binding"/>
    <property type="evidence" value="ECO:0007669"/>
    <property type="project" value="InterPro"/>
</dbReference>
<evidence type="ECO:0000256" key="3">
    <source>
        <dbReference type="ARBA" id="ARBA00010617"/>
    </source>
</evidence>
<keyword evidence="15" id="KW-1185">Reference proteome</keyword>
<dbReference type="STRING" id="1442369.A0A0D2FFQ1"/>
<dbReference type="PANTHER" id="PTHR24305">
    <property type="entry name" value="CYTOCHROME P450"/>
    <property type="match status" value="1"/>
</dbReference>
<dbReference type="RefSeq" id="XP_013267978.1">
    <property type="nucleotide sequence ID" value="XM_013412524.1"/>
</dbReference>
<keyword evidence="9 12" id="KW-0408">Iron</keyword>
<dbReference type="GO" id="GO:0020037">
    <property type="term" value="F:heme binding"/>
    <property type="evidence" value="ECO:0007669"/>
    <property type="project" value="InterPro"/>
</dbReference>
<protein>
    <recommendedName>
        <fullName evidence="16">Cytochrome P450 monooxygenase</fullName>
    </recommendedName>
</protein>
<dbReference type="Pfam" id="PF00067">
    <property type="entry name" value="p450"/>
    <property type="match status" value="1"/>
</dbReference>
<evidence type="ECO:0000256" key="1">
    <source>
        <dbReference type="ARBA" id="ARBA00001971"/>
    </source>
</evidence>
<feature type="transmembrane region" description="Helical" evidence="13">
    <location>
        <begin position="68"/>
        <end position="86"/>
    </location>
</feature>
<dbReference type="OrthoDB" id="6692864at2759"/>
<dbReference type="SUPFAM" id="SSF48264">
    <property type="entry name" value="Cytochrome P450"/>
    <property type="match status" value="1"/>
</dbReference>
<dbReference type="GeneID" id="25297978"/>
<dbReference type="InterPro" id="IPR036396">
    <property type="entry name" value="Cyt_P450_sf"/>
</dbReference>
<keyword evidence="4 12" id="KW-0349">Heme</keyword>
<dbReference type="VEuPathDB" id="FungiDB:Z518_09907"/>
<evidence type="ECO:0000256" key="13">
    <source>
        <dbReference type="SAM" id="Phobius"/>
    </source>
</evidence>
<gene>
    <name evidence="14" type="ORF">Z518_09907</name>
</gene>